<dbReference type="EMBL" id="LAXJ01000058">
    <property type="protein sequence ID" value="KRS10189.1"/>
    <property type="molecule type" value="Genomic_DNA"/>
</dbReference>
<gene>
    <name evidence="2" type="ORF">XM53_22300</name>
</gene>
<feature type="signal peptide" evidence="1">
    <location>
        <begin position="1"/>
        <end position="20"/>
    </location>
</feature>
<sequence length="70" mass="7488">MKNLLLTTSLAIALSTQAYATGTHGGGHDENQPTEQTEMMVGMPGDPAKVDRTIDVTLLENDEGQMLIES</sequence>
<evidence type="ECO:0000313" key="2">
    <source>
        <dbReference type="EMBL" id="KRS10189.1"/>
    </source>
</evidence>
<comment type="caution">
    <text evidence="2">The sequence shown here is derived from an EMBL/GenBank/DDBJ whole genome shotgun (WGS) entry which is preliminary data.</text>
</comment>
<feature type="non-terminal residue" evidence="2">
    <location>
        <position position="70"/>
    </location>
</feature>
<evidence type="ECO:0000313" key="3">
    <source>
        <dbReference type="Proteomes" id="UP000051295"/>
    </source>
</evidence>
<dbReference type="AlphaFoldDB" id="A0A0T5NMN0"/>
<proteinExistence type="predicted"/>
<evidence type="ECO:0000256" key="1">
    <source>
        <dbReference type="SAM" id="SignalP"/>
    </source>
</evidence>
<name>A0A0T5NMN0_9RHOB</name>
<dbReference type="Proteomes" id="UP000051295">
    <property type="component" value="Unassembled WGS sequence"/>
</dbReference>
<keyword evidence="3" id="KW-1185">Reference proteome</keyword>
<feature type="chain" id="PRO_5006663726" evidence="1">
    <location>
        <begin position="21"/>
        <end position="70"/>
    </location>
</feature>
<organism evidence="2 3">
    <name type="scientific">Roseovarius atlanticus</name>
    <dbReference type="NCBI Taxonomy" id="1641875"/>
    <lineage>
        <taxon>Bacteria</taxon>
        <taxon>Pseudomonadati</taxon>
        <taxon>Pseudomonadota</taxon>
        <taxon>Alphaproteobacteria</taxon>
        <taxon>Rhodobacterales</taxon>
        <taxon>Roseobacteraceae</taxon>
        <taxon>Roseovarius</taxon>
    </lineage>
</organism>
<reference evidence="2 3" key="1">
    <citation type="submission" date="2015-04" db="EMBL/GenBank/DDBJ databases">
        <title>The draft genome sequence of Roseovarius sp.R12b.</title>
        <authorList>
            <person name="Li G."/>
            <person name="Lai Q."/>
            <person name="Shao Z."/>
            <person name="Yan P."/>
        </authorList>
    </citation>
    <scope>NUCLEOTIDE SEQUENCE [LARGE SCALE GENOMIC DNA]</scope>
    <source>
        <strain evidence="2 3">R12B</strain>
    </source>
</reference>
<keyword evidence="1" id="KW-0732">Signal</keyword>
<protein>
    <submittedName>
        <fullName evidence="2">Cupredoxin</fullName>
    </submittedName>
</protein>
<accession>A0A0T5NMN0</accession>
<dbReference type="STRING" id="1641875.XM53_22300"/>